<protein>
    <submittedName>
        <fullName evidence="12">Copper resistance protein CopC</fullName>
    </submittedName>
</protein>
<feature type="transmembrane region" description="Helical" evidence="9">
    <location>
        <begin position="156"/>
        <end position="176"/>
    </location>
</feature>
<evidence type="ECO:0000256" key="6">
    <source>
        <dbReference type="ARBA" id="ARBA00022989"/>
    </source>
</evidence>
<dbReference type="InterPro" id="IPR032694">
    <property type="entry name" value="CopC/D"/>
</dbReference>
<dbReference type="RefSeq" id="WP_305023995.1">
    <property type="nucleotide sequence ID" value="NZ_JAUQTB010000004.1"/>
</dbReference>
<feature type="transmembrane region" description="Helical" evidence="9">
    <location>
        <begin position="392"/>
        <end position="414"/>
    </location>
</feature>
<evidence type="ECO:0000313" key="13">
    <source>
        <dbReference type="Proteomes" id="UP001240171"/>
    </source>
</evidence>
<evidence type="ECO:0000259" key="11">
    <source>
        <dbReference type="Pfam" id="PF05425"/>
    </source>
</evidence>
<evidence type="ECO:0000259" key="10">
    <source>
        <dbReference type="Pfam" id="PF04234"/>
    </source>
</evidence>
<sequence>MTRHRLSFTLGTLILGLVFLLLFPQLTLAHAYVVQSTPAANAEMDQPPQQITIEFNEAVQSAFYSLQVSNENGRRVDLDQARIDPGNPAVLENDLAAGLPNGSYLISWKVLSGDGHPIQGTIPFQVGPAGAAGGTGTPQPAAEANAVQPQLVADRWLLYAGLAVLLGALAFPLYVYPPGRRADGQDNMRGWTPLPRTGPLLWSAYGVMAAALVCSLPLQAAWDAGVPLLAAIKPAVLADTLQHTAFGTVWLIQTVLALLLSVLLIAVMDRDVSARMRTLCAHAAVALVLGIMLAQASSGHAAAAAWKGLAIAMDFVHLAAASFWIGALAVMAIGLPAAVRSLEGLQRKQAYARAIRSFGGWGMYAVALLAATGVYGSIIYLPAWSSLWSSTYGLVLIAKTLLMLAMLGFAARQFRAGRQSAAPDRDKTSSPGGKSIWWEFGIGAAILLLAALLTHLSPPHPEPPGPYAVTQKTDQGYQVKLMISPGQVGRNRFEVQILDPQEQAVSGIQQVTLTLRHTEMDMGTEEIVMPYAEGKPFESSGIFSMLGEFEVKVHALTQSLDAIDSTFTVQVSPPDS</sequence>
<comment type="caution">
    <text evidence="12">The sequence shown here is derived from an EMBL/GenBank/DDBJ whole genome shotgun (WGS) entry which is preliminary data.</text>
</comment>
<dbReference type="Gene3D" id="2.60.40.1220">
    <property type="match status" value="1"/>
</dbReference>
<accession>A0ABT9CC09</accession>
<keyword evidence="4" id="KW-0479">Metal-binding</keyword>
<dbReference type="PANTHER" id="PTHR34820:SF4">
    <property type="entry name" value="INNER MEMBRANE PROTEIN YEBZ"/>
    <property type="match status" value="1"/>
</dbReference>
<feature type="domain" description="Copper resistance protein D" evidence="11">
    <location>
        <begin position="353"/>
        <end position="453"/>
    </location>
</feature>
<dbReference type="PANTHER" id="PTHR34820">
    <property type="entry name" value="INNER MEMBRANE PROTEIN YEBZ"/>
    <property type="match status" value="1"/>
</dbReference>
<feature type="transmembrane region" description="Helical" evidence="9">
    <location>
        <begin position="279"/>
        <end position="303"/>
    </location>
</feature>
<evidence type="ECO:0000256" key="1">
    <source>
        <dbReference type="ARBA" id="ARBA00004651"/>
    </source>
</evidence>
<feature type="transmembrane region" description="Helical" evidence="9">
    <location>
        <begin position="360"/>
        <end position="380"/>
    </location>
</feature>
<feature type="transmembrane region" description="Helical" evidence="9">
    <location>
        <begin position="435"/>
        <end position="456"/>
    </location>
</feature>
<dbReference type="InterPro" id="IPR008457">
    <property type="entry name" value="Cu-R_CopD_dom"/>
</dbReference>
<evidence type="ECO:0000313" key="12">
    <source>
        <dbReference type="EMBL" id="MDO7906800.1"/>
    </source>
</evidence>
<evidence type="ECO:0000256" key="3">
    <source>
        <dbReference type="ARBA" id="ARBA00022692"/>
    </source>
</evidence>
<comment type="subcellular location">
    <subcellularLocation>
        <location evidence="1">Cell membrane</location>
        <topology evidence="1">Multi-pass membrane protein</topology>
    </subcellularLocation>
</comment>
<keyword evidence="3 9" id="KW-0812">Transmembrane</keyword>
<evidence type="ECO:0000256" key="5">
    <source>
        <dbReference type="ARBA" id="ARBA00022729"/>
    </source>
</evidence>
<proteinExistence type="predicted"/>
<dbReference type="InterPro" id="IPR014756">
    <property type="entry name" value="Ig_E-set"/>
</dbReference>
<gene>
    <name evidence="12" type="ORF">Q5741_10225</name>
</gene>
<feature type="domain" description="CopC" evidence="10">
    <location>
        <begin position="30"/>
        <end position="126"/>
    </location>
</feature>
<dbReference type="Pfam" id="PF04234">
    <property type="entry name" value="CopC"/>
    <property type="match status" value="1"/>
</dbReference>
<evidence type="ECO:0000256" key="7">
    <source>
        <dbReference type="ARBA" id="ARBA00023008"/>
    </source>
</evidence>
<dbReference type="Pfam" id="PF05425">
    <property type="entry name" value="CopD"/>
    <property type="match status" value="1"/>
</dbReference>
<keyword evidence="2" id="KW-1003">Cell membrane</keyword>
<keyword evidence="13" id="KW-1185">Reference proteome</keyword>
<feature type="transmembrane region" description="Helical" evidence="9">
    <location>
        <begin position="197"/>
        <end position="218"/>
    </location>
</feature>
<keyword evidence="6 9" id="KW-1133">Transmembrane helix</keyword>
<name>A0ABT9CC09_9BACL</name>
<dbReference type="InterPro" id="IPR007348">
    <property type="entry name" value="CopC_dom"/>
</dbReference>
<evidence type="ECO:0000256" key="9">
    <source>
        <dbReference type="SAM" id="Phobius"/>
    </source>
</evidence>
<keyword evidence="5" id="KW-0732">Signal</keyword>
<dbReference type="Proteomes" id="UP001240171">
    <property type="component" value="Unassembled WGS sequence"/>
</dbReference>
<keyword evidence="7" id="KW-0186">Copper</keyword>
<keyword evidence="8 9" id="KW-0472">Membrane</keyword>
<organism evidence="12 13">
    <name type="scientific">Paenibacillus lacisoli</name>
    <dbReference type="NCBI Taxonomy" id="3064525"/>
    <lineage>
        <taxon>Bacteria</taxon>
        <taxon>Bacillati</taxon>
        <taxon>Bacillota</taxon>
        <taxon>Bacilli</taxon>
        <taxon>Bacillales</taxon>
        <taxon>Paenibacillaceae</taxon>
        <taxon>Paenibacillus</taxon>
    </lineage>
</organism>
<feature type="transmembrane region" description="Helical" evidence="9">
    <location>
        <begin position="245"/>
        <end position="267"/>
    </location>
</feature>
<dbReference type="InterPro" id="IPR014755">
    <property type="entry name" value="Cu-Rt/internalin_Ig-like"/>
</dbReference>
<evidence type="ECO:0000256" key="8">
    <source>
        <dbReference type="ARBA" id="ARBA00023136"/>
    </source>
</evidence>
<reference evidence="12 13" key="1">
    <citation type="submission" date="2023-07" db="EMBL/GenBank/DDBJ databases">
        <title>Paenibacillus sp. JX-17 nov. isolated from soil.</title>
        <authorList>
            <person name="Wan Y."/>
            <person name="Liu B."/>
        </authorList>
    </citation>
    <scope>NUCLEOTIDE SEQUENCE [LARGE SCALE GENOMIC DNA]</scope>
    <source>
        <strain evidence="12 13">JX-17</strain>
    </source>
</reference>
<dbReference type="SUPFAM" id="SSF81296">
    <property type="entry name" value="E set domains"/>
    <property type="match status" value="1"/>
</dbReference>
<evidence type="ECO:0000256" key="2">
    <source>
        <dbReference type="ARBA" id="ARBA00022475"/>
    </source>
</evidence>
<evidence type="ECO:0000256" key="4">
    <source>
        <dbReference type="ARBA" id="ARBA00022723"/>
    </source>
</evidence>
<feature type="transmembrane region" description="Helical" evidence="9">
    <location>
        <begin position="315"/>
        <end position="339"/>
    </location>
</feature>
<dbReference type="EMBL" id="JAUQTB010000004">
    <property type="protein sequence ID" value="MDO7906800.1"/>
    <property type="molecule type" value="Genomic_DNA"/>
</dbReference>